<dbReference type="PANTHER" id="PTHR12197">
    <property type="entry name" value="HISTONE-LYSINE N-METHYLTRANSFERASE SMYD"/>
    <property type="match status" value="1"/>
</dbReference>
<dbReference type="EMBL" id="JANPWZ010003136">
    <property type="protein sequence ID" value="KAJ3554111.1"/>
    <property type="molecule type" value="Genomic_DNA"/>
</dbReference>
<evidence type="ECO:0000313" key="2">
    <source>
        <dbReference type="EMBL" id="KAJ3554111.1"/>
    </source>
</evidence>
<sequence length="298" mass="34338">MTSDLDVSMSGQTYRQAFQVRMAKEGRGRGCFAVRDVAPGECDPNVHYWVNPRSYRWVGVATRAIKKGEEMCIAYIPTHNLRFQRQAQLEERWGFRCACSKCKEGEDEYTQSLIDARNAGIPYESKRSEPAAYFEDNFDQFRDTIERRIALLREICESVKDGKEGESRRMELTFALIDGYTFHRDHWHILVQDAKDAPEDQADRIRQDLDHALIHVKQDRAYTYEALTWARRAWDPKDQMIYNLTEELRKIEATLVDMTRSGEAEAGSTPSPRHANEGAAPLFSSDPLFDSSPGDRIE</sequence>
<organism evidence="2 3">
    <name type="scientific">Xylaria arbuscula</name>
    <dbReference type="NCBI Taxonomy" id="114810"/>
    <lineage>
        <taxon>Eukaryota</taxon>
        <taxon>Fungi</taxon>
        <taxon>Dikarya</taxon>
        <taxon>Ascomycota</taxon>
        <taxon>Pezizomycotina</taxon>
        <taxon>Sordariomycetes</taxon>
        <taxon>Xylariomycetidae</taxon>
        <taxon>Xylariales</taxon>
        <taxon>Xylariaceae</taxon>
        <taxon>Xylaria</taxon>
    </lineage>
</organism>
<evidence type="ECO:0000313" key="3">
    <source>
        <dbReference type="Proteomes" id="UP001148614"/>
    </source>
</evidence>
<proteinExistence type="predicted"/>
<dbReference type="CDD" id="cd20071">
    <property type="entry name" value="SET_SMYD"/>
    <property type="match status" value="1"/>
</dbReference>
<dbReference type="Gene3D" id="2.170.270.10">
    <property type="entry name" value="SET domain"/>
    <property type="match status" value="1"/>
</dbReference>
<keyword evidence="3" id="KW-1185">Reference proteome</keyword>
<comment type="caution">
    <text evidence="2">The sequence shown here is derived from an EMBL/GenBank/DDBJ whole genome shotgun (WGS) entry which is preliminary data.</text>
</comment>
<dbReference type="VEuPathDB" id="FungiDB:F4678DRAFT_456276"/>
<dbReference type="PANTHER" id="PTHR12197:SF251">
    <property type="entry name" value="EG:BACR7C10.4 PROTEIN"/>
    <property type="match status" value="1"/>
</dbReference>
<feature type="region of interest" description="Disordered" evidence="1">
    <location>
        <begin position="260"/>
        <end position="298"/>
    </location>
</feature>
<accession>A0A9W8N490</accession>
<protein>
    <recommendedName>
        <fullName evidence="4">SET domain-containing protein</fullName>
    </recommendedName>
</protein>
<evidence type="ECO:0000256" key="1">
    <source>
        <dbReference type="SAM" id="MobiDB-lite"/>
    </source>
</evidence>
<evidence type="ECO:0008006" key="4">
    <source>
        <dbReference type="Google" id="ProtNLM"/>
    </source>
</evidence>
<dbReference type="InterPro" id="IPR046341">
    <property type="entry name" value="SET_dom_sf"/>
</dbReference>
<name>A0A9W8N490_9PEZI</name>
<dbReference type="AlphaFoldDB" id="A0A9W8N490"/>
<dbReference type="SUPFAM" id="SSF82199">
    <property type="entry name" value="SET domain"/>
    <property type="match status" value="1"/>
</dbReference>
<dbReference type="Proteomes" id="UP001148614">
    <property type="component" value="Unassembled WGS sequence"/>
</dbReference>
<dbReference type="InterPro" id="IPR050869">
    <property type="entry name" value="H3K4_H4K5_MeTrfase"/>
</dbReference>
<reference evidence="2" key="1">
    <citation type="submission" date="2022-07" db="EMBL/GenBank/DDBJ databases">
        <title>Genome Sequence of Xylaria arbuscula.</title>
        <authorList>
            <person name="Buettner E."/>
        </authorList>
    </citation>
    <scope>NUCLEOTIDE SEQUENCE</scope>
    <source>
        <strain evidence="2">VT107</strain>
    </source>
</reference>
<gene>
    <name evidence="2" type="ORF">NPX13_g10703</name>
</gene>
<dbReference type="GO" id="GO:0005634">
    <property type="term" value="C:nucleus"/>
    <property type="evidence" value="ECO:0007669"/>
    <property type="project" value="TreeGrafter"/>
</dbReference>